<dbReference type="InterPro" id="IPR003738">
    <property type="entry name" value="SRAP"/>
</dbReference>
<dbReference type="GO" id="GO:0008233">
    <property type="term" value="F:peptidase activity"/>
    <property type="evidence" value="ECO:0007669"/>
    <property type="project" value="UniProtKB-KW"/>
</dbReference>
<keyword evidence="4 8" id="KW-0378">Hydrolase</keyword>
<evidence type="ECO:0000256" key="6">
    <source>
        <dbReference type="ARBA" id="ARBA00023125"/>
    </source>
</evidence>
<evidence type="ECO:0000256" key="5">
    <source>
        <dbReference type="ARBA" id="ARBA00023124"/>
    </source>
</evidence>
<reference evidence="10" key="1">
    <citation type="submission" date="2022-09" db="EMBL/GenBank/DDBJ databases">
        <title>Isolation and characterization of 3-chlorobenzoate degrading bacteria from soils in Shizuoka.</title>
        <authorList>
            <person name="Ifat A."/>
            <person name="Ogawa N."/>
            <person name="Kimbara K."/>
            <person name="Moriuchi R."/>
            <person name="Dohra H."/>
            <person name="Shintani M."/>
        </authorList>
    </citation>
    <scope>NUCLEOTIDE SEQUENCE</scope>
    <source>
        <strain evidence="10">19CS4-2</strain>
    </source>
</reference>
<dbReference type="InterPro" id="IPR036590">
    <property type="entry name" value="SRAP-like"/>
</dbReference>
<evidence type="ECO:0000313" key="11">
    <source>
        <dbReference type="Proteomes" id="UP001055111"/>
    </source>
</evidence>
<dbReference type="GO" id="GO:0106300">
    <property type="term" value="P:protein-DNA covalent cross-linking repair"/>
    <property type="evidence" value="ECO:0007669"/>
    <property type="project" value="InterPro"/>
</dbReference>
<dbReference type="EC" id="3.4.-.-" evidence="8"/>
<evidence type="ECO:0000256" key="9">
    <source>
        <dbReference type="SAM" id="MobiDB-lite"/>
    </source>
</evidence>
<keyword evidence="3" id="KW-0227">DNA damage</keyword>
<sequence>MRREKRSSIRGRYDVLQRGWKKVCTSYESNPKDRFDVFSLFPAPNFDYKRDIYKDYDAPIFRRFDGAYSTDAATFGLVPRKFIPKGAKVFTTMNARSETVGQKESFRSAWNKLQLALIPCNRFYEPNYETGKAVRWRIGTAGGAPLAIAGLWREWKDPTDGSKSLSMTMLTVNADDHPLMKRFHKPGAEKRSVVIIPPTEYEDWLSCKSTDEARSFLQLYPADAMHAEPFPLPPREPAQPKQDLAQASLLADNGG</sequence>
<evidence type="ECO:0000256" key="3">
    <source>
        <dbReference type="ARBA" id="ARBA00022763"/>
    </source>
</evidence>
<comment type="caution">
    <text evidence="10">The sequence shown here is derived from an EMBL/GenBank/DDBJ whole genome shotgun (WGS) entry which is preliminary data.</text>
</comment>
<evidence type="ECO:0000256" key="7">
    <source>
        <dbReference type="ARBA" id="ARBA00023239"/>
    </source>
</evidence>
<evidence type="ECO:0000256" key="2">
    <source>
        <dbReference type="ARBA" id="ARBA00022670"/>
    </source>
</evidence>
<dbReference type="GO" id="GO:0003697">
    <property type="term" value="F:single-stranded DNA binding"/>
    <property type="evidence" value="ECO:0007669"/>
    <property type="project" value="InterPro"/>
</dbReference>
<protein>
    <recommendedName>
        <fullName evidence="8">Abasic site processing protein</fullName>
        <ecNumber evidence="8">3.4.-.-</ecNumber>
    </recommendedName>
</protein>
<evidence type="ECO:0000256" key="8">
    <source>
        <dbReference type="RuleBase" id="RU364100"/>
    </source>
</evidence>
<dbReference type="PANTHER" id="PTHR13604:SF0">
    <property type="entry name" value="ABASIC SITE PROCESSING PROTEIN HMCES"/>
    <property type="match status" value="1"/>
</dbReference>
<keyword evidence="2 8" id="KW-0645">Protease</keyword>
<keyword evidence="7" id="KW-0456">Lyase</keyword>
<accession>A0AA37MKC4</accession>
<dbReference type="Pfam" id="PF02586">
    <property type="entry name" value="SRAP"/>
    <property type="match status" value="1"/>
</dbReference>
<keyword evidence="5" id="KW-0190">Covalent protein-DNA linkage</keyword>
<dbReference type="PANTHER" id="PTHR13604">
    <property type="entry name" value="DC12-RELATED"/>
    <property type="match status" value="1"/>
</dbReference>
<comment type="similarity">
    <text evidence="1 8">Belongs to the SOS response-associated peptidase family.</text>
</comment>
<evidence type="ECO:0000313" key="10">
    <source>
        <dbReference type="EMBL" id="GJH30763.1"/>
    </source>
</evidence>
<dbReference type="AlphaFoldDB" id="A0AA37MKC4"/>
<evidence type="ECO:0000256" key="4">
    <source>
        <dbReference type="ARBA" id="ARBA00022801"/>
    </source>
</evidence>
<proteinExistence type="inferred from homology"/>
<dbReference type="GO" id="GO:0016829">
    <property type="term" value="F:lyase activity"/>
    <property type="evidence" value="ECO:0007669"/>
    <property type="project" value="UniProtKB-KW"/>
</dbReference>
<dbReference type="Gene3D" id="3.90.1680.10">
    <property type="entry name" value="SOS response associated peptidase-like"/>
    <property type="match status" value="1"/>
</dbReference>
<gene>
    <name evidence="10" type="ORF">CBA19CS42_39625</name>
</gene>
<dbReference type="GO" id="GO:0006508">
    <property type="term" value="P:proteolysis"/>
    <property type="evidence" value="ECO:0007669"/>
    <property type="project" value="UniProtKB-KW"/>
</dbReference>
<feature type="region of interest" description="Disordered" evidence="9">
    <location>
        <begin position="227"/>
        <end position="255"/>
    </location>
</feature>
<organism evidence="10 11">
    <name type="scientific">Caballeronia novacaledonica</name>
    <dbReference type="NCBI Taxonomy" id="1544861"/>
    <lineage>
        <taxon>Bacteria</taxon>
        <taxon>Pseudomonadati</taxon>
        <taxon>Pseudomonadota</taxon>
        <taxon>Betaproteobacteria</taxon>
        <taxon>Burkholderiales</taxon>
        <taxon>Burkholderiaceae</taxon>
        <taxon>Caballeronia</taxon>
    </lineage>
</organism>
<name>A0AA37MKC4_9BURK</name>
<dbReference type="SUPFAM" id="SSF143081">
    <property type="entry name" value="BB1717-like"/>
    <property type="match status" value="1"/>
</dbReference>
<dbReference type="Proteomes" id="UP001055111">
    <property type="component" value="Unassembled WGS sequence"/>
</dbReference>
<dbReference type="EMBL" id="BPUS01000045">
    <property type="protein sequence ID" value="GJH30763.1"/>
    <property type="molecule type" value="Genomic_DNA"/>
</dbReference>
<evidence type="ECO:0000256" key="1">
    <source>
        <dbReference type="ARBA" id="ARBA00008136"/>
    </source>
</evidence>
<keyword evidence="6" id="KW-0238">DNA-binding</keyword>